<organism evidence="2">
    <name type="scientific">Arundo donax</name>
    <name type="common">Giant reed</name>
    <name type="synonym">Donax arundinaceus</name>
    <dbReference type="NCBI Taxonomy" id="35708"/>
    <lineage>
        <taxon>Eukaryota</taxon>
        <taxon>Viridiplantae</taxon>
        <taxon>Streptophyta</taxon>
        <taxon>Embryophyta</taxon>
        <taxon>Tracheophyta</taxon>
        <taxon>Spermatophyta</taxon>
        <taxon>Magnoliopsida</taxon>
        <taxon>Liliopsida</taxon>
        <taxon>Poales</taxon>
        <taxon>Poaceae</taxon>
        <taxon>PACMAD clade</taxon>
        <taxon>Arundinoideae</taxon>
        <taxon>Arundineae</taxon>
        <taxon>Arundo</taxon>
    </lineage>
</organism>
<reference evidence="2" key="1">
    <citation type="submission" date="2014-09" db="EMBL/GenBank/DDBJ databases">
        <authorList>
            <person name="Magalhaes I.L.F."/>
            <person name="Oliveira U."/>
            <person name="Santos F.R."/>
            <person name="Vidigal T.H.D.A."/>
            <person name="Brescovit A.D."/>
            <person name="Santos A.J."/>
        </authorList>
    </citation>
    <scope>NUCLEOTIDE SEQUENCE</scope>
    <source>
        <tissue evidence="2">Shoot tissue taken approximately 20 cm above the soil surface</tissue>
    </source>
</reference>
<name>A0A0A9A9M6_ARUDO</name>
<feature type="region of interest" description="Disordered" evidence="1">
    <location>
        <begin position="1"/>
        <end position="23"/>
    </location>
</feature>
<evidence type="ECO:0000313" key="2">
    <source>
        <dbReference type="EMBL" id="JAD47801.1"/>
    </source>
</evidence>
<proteinExistence type="predicted"/>
<dbReference type="AlphaFoldDB" id="A0A0A9A9M6"/>
<evidence type="ECO:0000256" key="1">
    <source>
        <dbReference type="SAM" id="MobiDB-lite"/>
    </source>
</evidence>
<sequence length="55" mass="5998">MTDPQLGAVPKHEGTSSTIQASEQLKSQLSIESIRVFNLTKPPKQISSSNLLSHH</sequence>
<protein>
    <submittedName>
        <fullName evidence="2">Uncharacterized protein</fullName>
    </submittedName>
</protein>
<reference evidence="2" key="2">
    <citation type="journal article" date="2015" name="Data Brief">
        <title>Shoot transcriptome of the giant reed, Arundo donax.</title>
        <authorList>
            <person name="Barrero R.A."/>
            <person name="Guerrero F.D."/>
            <person name="Moolhuijzen P."/>
            <person name="Goolsby J.A."/>
            <person name="Tidwell J."/>
            <person name="Bellgard S.E."/>
            <person name="Bellgard M.I."/>
        </authorList>
    </citation>
    <scope>NUCLEOTIDE SEQUENCE</scope>
    <source>
        <tissue evidence="2">Shoot tissue taken approximately 20 cm above the soil surface</tissue>
    </source>
</reference>
<accession>A0A0A9A9M6</accession>
<dbReference type="EMBL" id="GBRH01250094">
    <property type="protein sequence ID" value="JAD47801.1"/>
    <property type="molecule type" value="Transcribed_RNA"/>
</dbReference>